<dbReference type="PANTHER" id="PTHR11680">
    <property type="entry name" value="SERINE HYDROXYMETHYLTRANSFERASE"/>
    <property type="match status" value="1"/>
</dbReference>
<dbReference type="GO" id="GO:0046653">
    <property type="term" value="P:tetrahydrofolate metabolic process"/>
    <property type="evidence" value="ECO:0007669"/>
    <property type="project" value="TreeGrafter"/>
</dbReference>
<accession>X0RFI0</accession>
<dbReference type="GO" id="GO:0019264">
    <property type="term" value="P:glycine biosynthetic process from serine"/>
    <property type="evidence" value="ECO:0007669"/>
    <property type="project" value="TreeGrafter"/>
</dbReference>
<dbReference type="GO" id="GO:0005829">
    <property type="term" value="C:cytosol"/>
    <property type="evidence" value="ECO:0007669"/>
    <property type="project" value="TreeGrafter"/>
</dbReference>
<dbReference type="GO" id="GO:0030170">
    <property type="term" value="F:pyridoxal phosphate binding"/>
    <property type="evidence" value="ECO:0007669"/>
    <property type="project" value="TreeGrafter"/>
</dbReference>
<dbReference type="InterPro" id="IPR015421">
    <property type="entry name" value="PyrdxlP-dep_Trfase_major"/>
</dbReference>
<evidence type="ECO:0000259" key="3">
    <source>
        <dbReference type="Pfam" id="PF00464"/>
    </source>
</evidence>
<evidence type="ECO:0000313" key="4">
    <source>
        <dbReference type="EMBL" id="GAF67503.1"/>
    </source>
</evidence>
<comment type="caution">
    <text evidence="4">The sequence shown here is derived from an EMBL/GenBank/DDBJ whole genome shotgun (WGS) entry which is preliminary data.</text>
</comment>
<protein>
    <recommendedName>
        <fullName evidence="3">Serine hydroxymethyltransferase-like domain-containing protein</fullName>
    </recommendedName>
</protein>
<organism evidence="4">
    <name type="scientific">marine sediment metagenome</name>
    <dbReference type="NCBI Taxonomy" id="412755"/>
    <lineage>
        <taxon>unclassified sequences</taxon>
        <taxon>metagenomes</taxon>
        <taxon>ecological metagenomes</taxon>
    </lineage>
</organism>
<name>X0RFI0_9ZZZZ</name>
<dbReference type="Pfam" id="PF00464">
    <property type="entry name" value="SHMT"/>
    <property type="match status" value="1"/>
</dbReference>
<dbReference type="EMBL" id="BARS01007576">
    <property type="protein sequence ID" value="GAF67503.1"/>
    <property type="molecule type" value="Genomic_DNA"/>
</dbReference>
<evidence type="ECO:0000256" key="1">
    <source>
        <dbReference type="ARBA" id="ARBA00001933"/>
    </source>
</evidence>
<dbReference type="InterPro" id="IPR049943">
    <property type="entry name" value="Ser_HO-MeTrfase-like"/>
</dbReference>
<dbReference type="PANTHER" id="PTHR11680:SF35">
    <property type="entry name" value="SERINE HYDROXYMETHYLTRANSFERASE 1"/>
    <property type="match status" value="1"/>
</dbReference>
<proteinExistence type="predicted"/>
<dbReference type="InterPro" id="IPR015424">
    <property type="entry name" value="PyrdxlP-dep_Trfase"/>
</dbReference>
<reference evidence="4" key="1">
    <citation type="journal article" date="2014" name="Front. Microbiol.">
        <title>High frequency of phylogenetically diverse reductive dehalogenase-homologous genes in deep subseafloor sedimentary metagenomes.</title>
        <authorList>
            <person name="Kawai M."/>
            <person name="Futagami T."/>
            <person name="Toyoda A."/>
            <person name="Takaki Y."/>
            <person name="Nishi S."/>
            <person name="Hori S."/>
            <person name="Arai W."/>
            <person name="Tsubouchi T."/>
            <person name="Morono Y."/>
            <person name="Uchiyama I."/>
            <person name="Ito T."/>
            <person name="Fujiyama A."/>
            <person name="Inagaki F."/>
            <person name="Takami H."/>
        </authorList>
    </citation>
    <scope>NUCLEOTIDE SEQUENCE</scope>
    <source>
        <strain evidence="4">Expedition CK06-06</strain>
    </source>
</reference>
<comment type="cofactor">
    <cofactor evidence="1">
        <name>pyridoxal 5'-phosphate</name>
        <dbReference type="ChEBI" id="CHEBI:597326"/>
    </cofactor>
</comment>
<dbReference type="AlphaFoldDB" id="X0RFI0"/>
<evidence type="ECO:0000256" key="2">
    <source>
        <dbReference type="ARBA" id="ARBA00022898"/>
    </source>
</evidence>
<feature type="non-terminal residue" evidence="4">
    <location>
        <position position="137"/>
    </location>
</feature>
<gene>
    <name evidence="4" type="ORF">S01H1_14549</name>
</gene>
<dbReference type="Gene3D" id="3.40.640.10">
    <property type="entry name" value="Type I PLP-dependent aspartate aminotransferase-like (Major domain)"/>
    <property type="match status" value="1"/>
</dbReference>
<dbReference type="SUPFAM" id="SSF53383">
    <property type="entry name" value="PLP-dependent transferases"/>
    <property type="match status" value="1"/>
</dbReference>
<dbReference type="GO" id="GO:0004372">
    <property type="term" value="F:glycine hydroxymethyltransferase activity"/>
    <property type="evidence" value="ECO:0007669"/>
    <property type="project" value="TreeGrafter"/>
</dbReference>
<sequence>MGLFLEKLSSQAYHEDIFSTLKEQDSRVYELITKEYERLQSTLQLIAAENQCSRAVLAALGSVIQNKTTEGFPGARYHGGCEIVDDVERLAAARAKEAFGARYANVQPHSGTSANQIILTAILERGDKILSLGLDQG</sequence>
<feature type="domain" description="Serine hydroxymethyltransferase-like" evidence="3">
    <location>
        <begin position="21"/>
        <end position="137"/>
    </location>
</feature>
<keyword evidence="2" id="KW-0663">Pyridoxal phosphate</keyword>
<dbReference type="InterPro" id="IPR039429">
    <property type="entry name" value="SHMT-like_dom"/>
</dbReference>